<protein>
    <submittedName>
        <fullName evidence="1">Uncharacterized protein</fullName>
    </submittedName>
</protein>
<dbReference type="EMBL" id="JBHEZX010000006">
    <property type="protein sequence ID" value="MFC1410866.1"/>
    <property type="molecule type" value="Genomic_DNA"/>
</dbReference>
<reference evidence="3 4" key="1">
    <citation type="submission" date="2024-09" db="EMBL/GenBank/DDBJ databases">
        <authorList>
            <person name="Lee S.D."/>
        </authorList>
    </citation>
    <scope>NUCLEOTIDE SEQUENCE [LARGE SCALE GENOMIC DNA]</scope>
    <source>
        <strain evidence="1 4">N1-1</strain>
        <strain evidence="2 3">N1-3</strain>
    </source>
</reference>
<evidence type="ECO:0000313" key="4">
    <source>
        <dbReference type="Proteomes" id="UP001592582"/>
    </source>
</evidence>
<dbReference type="Proteomes" id="UP001592530">
    <property type="component" value="Unassembled WGS sequence"/>
</dbReference>
<keyword evidence="4" id="KW-1185">Reference proteome</keyword>
<dbReference type="RefSeq" id="WP_380509367.1">
    <property type="nucleotide sequence ID" value="NZ_JBHEZX010000006.1"/>
</dbReference>
<evidence type="ECO:0000313" key="3">
    <source>
        <dbReference type="Proteomes" id="UP001592530"/>
    </source>
</evidence>
<organism evidence="1 4">
    <name type="scientific">Streptacidiphilus alkalitolerans</name>
    <dbReference type="NCBI Taxonomy" id="3342712"/>
    <lineage>
        <taxon>Bacteria</taxon>
        <taxon>Bacillati</taxon>
        <taxon>Actinomycetota</taxon>
        <taxon>Actinomycetes</taxon>
        <taxon>Kitasatosporales</taxon>
        <taxon>Streptomycetaceae</taxon>
        <taxon>Streptacidiphilus</taxon>
    </lineage>
</organism>
<comment type="caution">
    <text evidence="1">The sequence shown here is derived from an EMBL/GenBank/DDBJ whole genome shotgun (WGS) entry which is preliminary data.</text>
</comment>
<gene>
    <name evidence="2" type="ORF">ACEZDB_10295</name>
    <name evidence="1" type="ORF">ACEZDG_16505</name>
</gene>
<dbReference type="Proteomes" id="UP001592582">
    <property type="component" value="Unassembled WGS sequence"/>
</dbReference>
<dbReference type="EMBL" id="JBHEZY010000003">
    <property type="protein sequence ID" value="MFC1431041.1"/>
    <property type="molecule type" value="Genomic_DNA"/>
</dbReference>
<evidence type="ECO:0000313" key="1">
    <source>
        <dbReference type="EMBL" id="MFC1410866.1"/>
    </source>
</evidence>
<accession>A0ABV6VAW5</accession>
<name>A0ABV6VAW5_9ACTN</name>
<sequence length="86" mass="8835">MVPDEAVIGCTGVLLVRTLGSIGPGEVLVRVRGGTETFLAWSPEPLAKGTPVLVIESRGSRQVDVVAWAEPVDPLDALTGDPGDAG</sequence>
<evidence type="ECO:0000313" key="2">
    <source>
        <dbReference type="EMBL" id="MFC1431041.1"/>
    </source>
</evidence>
<proteinExistence type="predicted"/>